<name>A0A0G3I453_LIBAF</name>
<comment type="function">
    <text evidence="3">Lytic transglycosylase with a strong preference for naked glycan strands that lack stem peptides.</text>
</comment>
<dbReference type="EMBL" id="CP004021">
    <property type="protein sequence ID" value="AKK20681.1"/>
    <property type="molecule type" value="Genomic_DNA"/>
</dbReference>
<dbReference type="PATRIC" id="fig|1277257.4.peg.1165"/>
<keyword evidence="6" id="KW-0449">Lipoprotein</keyword>
<dbReference type="GO" id="GO:0071555">
    <property type="term" value="P:cell wall organization"/>
    <property type="evidence" value="ECO:0007669"/>
    <property type="project" value="UniProtKB-KW"/>
</dbReference>
<dbReference type="InterPro" id="IPR012997">
    <property type="entry name" value="RplA"/>
</dbReference>
<evidence type="ECO:0000259" key="5">
    <source>
        <dbReference type="Pfam" id="PF03330"/>
    </source>
</evidence>
<evidence type="ECO:0000256" key="4">
    <source>
        <dbReference type="RuleBase" id="RU003495"/>
    </source>
</evidence>
<dbReference type="GO" id="GO:0008932">
    <property type="term" value="F:lytic endotransglycosylase activity"/>
    <property type="evidence" value="ECO:0007669"/>
    <property type="project" value="UniProtKB-UniRule"/>
</dbReference>
<dbReference type="InterPro" id="IPR036908">
    <property type="entry name" value="RlpA-like_sf"/>
</dbReference>
<keyword evidence="7" id="KW-1185">Reference proteome</keyword>
<dbReference type="InterPro" id="IPR034718">
    <property type="entry name" value="RlpA"/>
</dbReference>
<dbReference type="InterPro" id="IPR009009">
    <property type="entry name" value="RlpA-like_DPBB"/>
</dbReference>
<dbReference type="HAMAP" id="MF_02071">
    <property type="entry name" value="RlpA"/>
    <property type="match status" value="1"/>
</dbReference>
<dbReference type="Pfam" id="PF03330">
    <property type="entry name" value="DPBB_1"/>
    <property type="match status" value="1"/>
</dbReference>
<sequence>MNFYCLLRINIVCTAVLGMSSCFSSSYKGDNLEYFPESTYGVSASNRIVFGKKVPRGGGYYYLGKPYLIRGRSYIPRQYISYAAVGMASWYGKAFHGRLTANGEIYGTEYITAAHPTLPLPSYVRVTNLDNGISLVVRVNDRGPYHNNRLIDLSNAAAKILHIEERGVSKVHVEYLGIAPLNGMDQDYLKSTVEVRTKAMVLPLGCKYREEIVKIPYFLTRSRIVNLSNCDDDSLRKQRDITLKNERKSNLIPVPGSYYSSKKPSTVPIPSRL</sequence>
<dbReference type="Gene3D" id="2.40.40.10">
    <property type="entry name" value="RlpA-like domain"/>
    <property type="match status" value="1"/>
</dbReference>
<dbReference type="GO" id="GO:0000270">
    <property type="term" value="P:peptidoglycan metabolic process"/>
    <property type="evidence" value="ECO:0007669"/>
    <property type="project" value="UniProtKB-UniRule"/>
</dbReference>
<dbReference type="EC" id="4.2.2.-" evidence="3"/>
<organism evidence="6 7">
    <name type="scientific">Candidatus Liberibacter africanus PTSAPSY</name>
    <dbReference type="NCBI Taxonomy" id="1277257"/>
    <lineage>
        <taxon>Bacteria</taxon>
        <taxon>Pseudomonadati</taxon>
        <taxon>Pseudomonadota</taxon>
        <taxon>Alphaproteobacteria</taxon>
        <taxon>Hyphomicrobiales</taxon>
        <taxon>Rhizobiaceae</taxon>
        <taxon>Liberibacter</taxon>
    </lineage>
</organism>
<keyword evidence="1 3" id="KW-0456">Lyase</keyword>
<keyword evidence="2 3" id="KW-0961">Cell wall biogenesis/degradation</keyword>
<dbReference type="STRING" id="1277257.G293_05360"/>
<evidence type="ECO:0000256" key="2">
    <source>
        <dbReference type="ARBA" id="ARBA00023316"/>
    </source>
</evidence>
<dbReference type="PANTHER" id="PTHR34183:SF1">
    <property type="entry name" value="ENDOLYTIC PEPTIDOGLYCAN TRANSGLYCOSYLASE RLPA"/>
    <property type="match status" value="1"/>
</dbReference>
<comment type="similarity">
    <text evidence="3 4">Belongs to the RlpA family.</text>
</comment>
<dbReference type="AlphaFoldDB" id="A0A0G3I453"/>
<reference evidence="6 7" key="1">
    <citation type="journal article" date="2015" name="Genome Announc.">
        <title>Complete Genome Sequence of 'Candidatus Liberibacter africanus,' a Bacterium Associated with Citrus Huanglongbing.</title>
        <authorList>
            <person name="Lin H."/>
            <person name="Pietersen G."/>
            <person name="Han C."/>
            <person name="Read D.A."/>
            <person name="Lou B."/>
            <person name="Gupta G."/>
            <person name="Civerolo E.L."/>
        </authorList>
    </citation>
    <scope>NUCLEOTIDE SEQUENCE [LARGE SCALE GENOMIC DNA]</scope>
    <source>
        <strain evidence="6 7">PTSAPSY</strain>
    </source>
</reference>
<dbReference type="KEGG" id="lau:G293_05360"/>
<evidence type="ECO:0000256" key="3">
    <source>
        <dbReference type="HAMAP-Rule" id="MF_02071"/>
    </source>
</evidence>
<gene>
    <name evidence="3" type="primary">rlpA</name>
    <name evidence="6" type="ORF">G293_05360</name>
</gene>
<protein>
    <recommendedName>
        <fullName evidence="3">Endolytic peptidoglycan transglycosylase RlpA</fullName>
        <ecNumber evidence="3">4.2.2.-</ecNumber>
    </recommendedName>
</protein>
<dbReference type="PANTHER" id="PTHR34183">
    <property type="entry name" value="ENDOLYTIC PEPTIDOGLYCAN TRANSGLYCOSYLASE RLPA"/>
    <property type="match status" value="1"/>
</dbReference>
<feature type="domain" description="RlpA-like protein double-psi beta-barrel" evidence="5">
    <location>
        <begin position="84"/>
        <end position="172"/>
    </location>
</feature>
<dbReference type="NCBIfam" id="TIGR00413">
    <property type="entry name" value="rlpA"/>
    <property type="match status" value="1"/>
</dbReference>
<proteinExistence type="inferred from homology"/>
<dbReference type="SUPFAM" id="SSF50685">
    <property type="entry name" value="Barwin-like endoglucanases"/>
    <property type="match status" value="1"/>
</dbReference>
<dbReference type="Proteomes" id="UP000035503">
    <property type="component" value="Chromosome"/>
</dbReference>
<evidence type="ECO:0000256" key="1">
    <source>
        <dbReference type="ARBA" id="ARBA00023239"/>
    </source>
</evidence>
<dbReference type="CDD" id="cd22268">
    <property type="entry name" value="DPBB_RlpA-like"/>
    <property type="match status" value="1"/>
</dbReference>
<evidence type="ECO:0000313" key="6">
    <source>
        <dbReference type="EMBL" id="AKK20681.1"/>
    </source>
</evidence>
<accession>A0A0G3I453</accession>
<evidence type="ECO:0000313" key="7">
    <source>
        <dbReference type="Proteomes" id="UP000035503"/>
    </source>
</evidence>